<comment type="caution">
    <text evidence="3">The sequence shown here is derived from an EMBL/GenBank/DDBJ whole genome shotgun (WGS) entry which is preliminary data.</text>
</comment>
<organism evidence="3 4">
    <name type="scientific">Pseudolysinimonas yzui</name>
    <dbReference type="NCBI Taxonomy" id="2708254"/>
    <lineage>
        <taxon>Bacteria</taxon>
        <taxon>Bacillati</taxon>
        <taxon>Actinomycetota</taxon>
        <taxon>Actinomycetes</taxon>
        <taxon>Micrococcales</taxon>
        <taxon>Microbacteriaceae</taxon>
        <taxon>Pseudolysinimonas</taxon>
    </lineage>
</organism>
<dbReference type="GO" id="GO:0009401">
    <property type="term" value="P:phosphoenolpyruvate-dependent sugar phosphotransferase system"/>
    <property type="evidence" value="ECO:0007669"/>
    <property type="project" value="InterPro"/>
</dbReference>
<dbReference type="RefSeq" id="WP_191283561.1">
    <property type="nucleotide sequence ID" value="NZ_BNAI01000004.1"/>
</dbReference>
<evidence type="ECO:0000313" key="3">
    <source>
        <dbReference type="EMBL" id="GHF20652.1"/>
    </source>
</evidence>
<dbReference type="InterPro" id="IPR003501">
    <property type="entry name" value="PTS_EIIB_2/3"/>
</dbReference>
<gene>
    <name evidence="3" type="ORF">GCM10011600_22090</name>
</gene>
<accession>A0A8J3GRY8</accession>
<evidence type="ECO:0000259" key="2">
    <source>
        <dbReference type="Pfam" id="PF02302"/>
    </source>
</evidence>
<keyword evidence="4" id="KW-1185">Reference proteome</keyword>
<dbReference type="AlphaFoldDB" id="A0A8J3GRY8"/>
<dbReference type="SUPFAM" id="SSF52794">
    <property type="entry name" value="PTS system IIB component-like"/>
    <property type="match status" value="1"/>
</dbReference>
<keyword evidence="1" id="KW-0808">Transferase</keyword>
<evidence type="ECO:0000313" key="4">
    <source>
        <dbReference type="Proteomes" id="UP000617531"/>
    </source>
</evidence>
<name>A0A8J3GRY8_9MICO</name>
<dbReference type="EMBL" id="BNAI01000004">
    <property type="protein sequence ID" value="GHF20652.1"/>
    <property type="molecule type" value="Genomic_DNA"/>
</dbReference>
<dbReference type="Proteomes" id="UP000617531">
    <property type="component" value="Unassembled WGS sequence"/>
</dbReference>
<dbReference type="InterPro" id="IPR036095">
    <property type="entry name" value="PTS_EIIB-like_sf"/>
</dbReference>
<dbReference type="Gene3D" id="3.40.50.2300">
    <property type="match status" value="1"/>
</dbReference>
<dbReference type="Pfam" id="PF02302">
    <property type="entry name" value="PTS_IIB"/>
    <property type="match status" value="1"/>
</dbReference>
<proteinExistence type="predicted"/>
<feature type="domain" description="Phosphotransferase system EIIB component type 2/3" evidence="2">
    <location>
        <begin position="4"/>
        <end position="77"/>
    </location>
</feature>
<protein>
    <recommendedName>
        <fullName evidence="2">Phosphotransferase system EIIB component type 2/3 domain-containing protein</fullName>
    </recommendedName>
</protein>
<reference evidence="3" key="1">
    <citation type="journal article" date="2014" name="Int. J. Syst. Evol. Microbiol.">
        <title>Complete genome sequence of Corynebacterium casei LMG S-19264T (=DSM 44701T), isolated from a smear-ripened cheese.</title>
        <authorList>
            <consortium name="US DOE Joint Genome Institute (JGI-PGF)"/>
            <person name="Walter F."/>
            <person name="Albersmeier A."/>
            <person name="Kalinowski J."/>
            <person name="Ruckert C."/>
        </authorList>
    </citation>
    <scope>NUCLEOTIDE SEQUENCE</scope>
    <source>
        <strain evidence="3">CGMCC 1.16548</strain>
    </source>
</reference>
<reference evidence="3" key="2">
    <citation type="submission" date="2020-09" db="EMBL/GenBank/DDBJ databases">
        <authorList>
            <person name="Sun Q."/>
            <person name="Zhou Y."/>
        </authorList>
    </citation>
    <scope>NUCLEOTIDE SEQUENCE</scope>
    <source>
        <strain evidence="3">CGMCC 1.16548</strain>
    </source>
</reference>
<evidence type="ECO:0000256" key="1">
    <source>
        <dbReference type="ARBA" id="ARBA00022679"/>
    </source>
</evidence>
<dbReference type="GO" id="GO:0008982">
    <property type="term" value="F:protein-N(PI)-phosphohistidine-sugar phosphotransferase activity"/>
    <property type="evidence" value="ECO:0007669"/>
    <property type="project" value="InterPro"/>
</dbReference>
<sequence length="109" mass="11119">MATIVLVCAAGVSGTFLARRIAPSLPGVDFVVTTEHALEDALTGADAVLIAAQLASAEESIRLRAAPRPVAVLPADAMTPAGSILAVDAVDALVQSLTEPPHQRSTDHV</sequence>